<keyword evidence="1" id="KW-0732">Signal</keyword>
<accession>A0ABS7E116</accession>
<dbReference type="RefSeq" id="WP_220108692.1">
    <property type="nucleotide sequence ID" value="NZ_JAHZST010000003.1"/>
</dbReference>
<dbReference type="InterPro" id="IPR043754">
    <property type="entry name" value="DUF5700"/>
</dbReference>
<feature type="signal peptide" evidence="1">
    <location>
        <begin position="1"/>
        <end position="24"/>
    </location>
</feature>
<sequence length="370" mass="42170">MKYLVSGLLSVFCILILSINSVSAQSGELESKAPATQDKPVIRDKQYDFTAVEAGLKLIEELKRDKTPSEQQWDELFSLQAYQLIFAISGLTPKALKSRFNHAFKPSMNGEFEGLPSGERFEAQHLRNAVEELSWLPKYQQWLVENRAAGNATELAKTQLPEFDANRFPVSFTFGLFGQNAHAASMGVVLDPYIAYLSDQQAPYELAAHELHHFFYDSLYPEPLLNRDDPFERALYHIQKEGIANLMDKHHFLEAESPFDAEIKSAFRLEMQSVPANIIKLNNLMLAALDSSEETDFMVFQQALPYWGHTVGWYMAQTIVKADLQSELTQTISQPRKLFAVYNQAVTKLNTKQPIFSERVLQHYEHLSKL</sequence>
<name>A0ABS7E116_9GAMM</name>
<keyword evidence="3" id="KW-1185">Reference proteome</keyword>
<dbReference type="Proteomes" id="UP001195963">
    <property type="component" value="Unassembled WGS sequence"/>
</dbReference>
<reference evidence="2 3" key="1">
    <citation type="submission" date="2021-07" db="EMBL/GenBank/DDBJ databases">
        <title>Shewanella sp. nov, isolated from SCS.</title>
        <authorList>
            <person name="Cao W.R."/>
        </authorList>
    </citation>
    <scope>NUCLEOTIDE SEQUENCE [LARGE SCALE GENOMIC DNA]</scope>
    <source>
        <strain evidence="2 3">NR704-98</strain>
    </source>
</reference>
<protein>
    <recommendedName>
        <fullName evidence="4">DUF2268 domain-containing protein</fullName>
    </recommendedName>
</protein>
<evidence type="ECO:0000256" key="1">
    <source>
        <dbReference type="SAM" id="SignalP"/>
    </source>
</evidence>
<gene>
    <name evidence="2" type="ORF">K0625_05150</name>
</gene>
<evidence type="ECO:0000313" key="2">
    <source>
        <dbReference type="EMBL" id="MBW8183043.1"/>
    </source>
</evidence>
<evidence type="ECO:0008006" key="4">
    <source>
        <dbReference type="Google" id="ProtNLM"/>
    </source>
</evidence>
<evidence type="ECO:0000313" key="3">
    <source>
        <dbReference type="Proteomes" id="UP001195963"/>
    </source>
</evidence>
<dbReference type="EMBL" id="JAHZST010000003">
    <property type="protein sequence ID" value="MBW8183043.1"/>
    <property type="molecule type" value="Genomic_DNA"/>
</dbReference>
<comment type="caution">
    <text evidence="2">The sequence shown here is derived from an EMBL/GenBank/DDBJ whole genome shotgun (WGS) entry which is preliminary data.</text>
</comment>
<feature type="chain" id="PRO_5045639850" description="DUF2268 domain-containing protein" evidence="1">
    <location>
        <begin position="25"/>
        <end position="370"/>
    </location>
</feature>
<dbReference type="Pfam" id="PF18958">
    <property type="entry name" value="DUF5700"/>
    <property type="match status" value="1"/>
</dbReference>
<proteinExistence type="predicted"/>
<organism evidence="2 3">
    <name type="scientific">Shewanella nanhaiensis</name>
    <dbReference type="NCBI Taxonomy" id="2864872"/>
    <lineage>
        <taxon>Bacteria</taxon>
        <taxon>Pseudomonadati</taxon>
        <taxon>Pseudomonadota</taxon>
        <taxon>Gammaproteobacteria</taxon>
        <taxon>Alteromonadales</taxon>
        <taxon>Shewanellaceae</taxon>
        <taxon>Shewanella</taxon>
    </lineage>
</organism>